<keyword evidence="2" id="KW-0614">Plasmid</keyword>
<evidence type="ECO:0000313" key="2">
    <source>
        <dbReference type="EMBL" id="QOW01855.1"/>
    </source>
</evidence>
<sequence>MTTTVAGFAVQDPNSPEQKVYAAFVYRDGSSFRFATASGGFANWVGNRMRVQSNKQYASIDTAVAAMADVWTKKCSKGSYDTVLAGPVTFDVAATGEIDPAELVAVAQHENAVLSADVSTVEAVVAQTLSPVPASATAATAAPSASRVTGLTVDPSERNGIVLPNGHTMYPRQVAGHTDVALMRHLRANSPDLFVRLHGPAGGGKSTVPYGAFGTDLVVMQGHGDTNVSHFVGQYLPLPDGGFEWRDGPLTRAMREGKVFFLDEASRVPSETMAVLMSVADGRRTLNIDDLPGSEPVVAADGFWMVIGYNEYGQGVRPLDDAIKRRFPIAIEVAADFTAAEAAGVDPKLIKVARNLHTRNAEEKNDGGLGCWVPQIADLLVTQKVLDAGLGLEVALATMLSACTDLDSIECVQDAIHDVYGMGVQPLALGGRA</sequence>
<dbReference type="Pfam" id="PF07728">
    <property type="entry name" value="AAA_5"/>
    <property type="match status" value="1"/>
</dbReference>
<dbReference type="InterPro" id="IPR027417">
    <property type="entry name" value="P-loop_NTPase"/>
</dbReference>
<reference evidence="2 3" key="1">
    <citation type="submission" date="2020-10" db="EMBL/GenBank/DDBJ databases">
        <title>Whole genome sequence of oil-degrading bacteria Rhodococcus pyridinivorans strain 5Ap.</title>
        <authorList>
            <person name="Akhremchuk A.E."/>
            <person name="Valentovich L.N."/>
            <person name="Charniauskaya M.I."/>
            <person name="Bukliarevich H.A."/>
            <person name="Titok M.A."/>
        </authorList>
    </citation>
    <scope>NUCLEOTIDE SEQUENCE [LARGE SCALE GENOMIC DNA]</scope>
    <source>
        <strain evidence="2 3">5Ap</strain>
        <plasmid evidence="2 3">pSID</plasmid>
    </source>
</reference>
<feature type="domain" description="ATPase dynein-related AAA" evidence="1">
    <location>
        <begin position="197"/>
        <end position="327"/>
    </location>
</feature>
<keyword evidence="3" id="KW-1185">Reference proteome</keyword>
<gene>
    <name evidence="2" type="ORF">INP59_27250</name>
</gene>
<dbReference type="Gene3D" id="3.40.50.300">
    <property type="entry name" value="P-loop containing nucleotide triphosphate hydrolases"/>
    <property type="match status" value="1"/>
</dbReference>
<dbReference type="Proteomes" id="UP000593818">
    <property type="component" value="Plasmid pSID"/>
</dbReference>
<accession>A0A7M2XVU2</accession>
<dbReference type="InterPro" id="IPR011704">
    <property type="entry name" value="ATPase_dyneun-rel_AAA"/>
</dbReference>
<organism evidence="2 3">
    <name type="scientific">Rhodococcus pyridinivorans</name>
    <dbReference type="NCBI Taxonomy" id="103816"/>
    <lineage>
        <taxon>Bacteria</taxon>
        <taxon>Bacillati</taxon>
        <taxon>Actinomycetota</taxon>
        <taxon>Actinomycetes</taxon>
        <taxon>Mycobacteriales</taxon>
        <taxon>Nocardiaceae</taxon>
        <taxon>Rhodococcus</taxon>
    </lineage>
</organism>
<dbReference type="SUPFAM" id="SSF52540">
    <property type="entry name" value="P-loop containing nucleoside triphosphate hydrolases"/>
    <property type="match status" value="1"/>
</dbReference>
<dbReference type="EMBL" id="CP063453">
    <property type="protein sequence ID" value="QOW01855.1"/>
    <property type="molecule type" value="Genomic_DNA"/>
</dbReference>
<proteinExistence type="predicted"/>
<dbReference type="AlphaFoldDB" id="A0A7M2XVU2"/>
<evidence type="ECO:0000313" key="3">
    <source>
        <dbReference type="Proteomes" id="UP000593818"/>
    </source>
</evidence>
<dbReference type="GO" id="GO:0005524">
    <property type="term" value="F:ATP binding"/>
    <property type="evidence" value="ECO:0007669"/>
    <property type="project" value="InterPro"/>
</dbReference>
<evidence type="ECO:0000259" key="1">
    <source>
        <dbReference type="Pfam" id="PF07728"/>
    </source>
</evidence>
<name>A0A7M2XVU2_9NOCA</name>
<protein>
    <submittedName>
        <fullName evidence="2">AAA family ATPase</fullName>
    </submittedName>
</protein>
<dbReference type="GO" id="GO:0016887">
    <property type="term" value="F:ATP hydrolysis activity"/>
    <property type="evidence" value="ECO:0007669"/>
    <property type="project" value="InterPro"/>
</dbReference>
<dbReference type="RefSeq" id="WP_193904139.1">
    <property type="nucleotide sequence ID" value="NZ_CP063453.1"/>
</dbReference>
<geneLocation type="plasmid" evidence="2 3">
    <name>pSID</name>
</geneLocation>